<protein>
    <submittedName>
        <fullName evidence="1">Uncharacterized protein</fullName>
    </submittedName>
</protein>
<name>A0A8S9REP4_BRACR</name>
<dbReference type="EMBL" id="QGKX02000095">
    <property type="protein sequence ID" value="KAF3571300.1"/>
    <property type="molecule type" value="Genomic_DNA"/>
</dbReference>
<comment type="caution">
    <text evidence="1">The sequence shown here is derived from an EMBL/GenBank/DDBJ whole genome shotgun (WGS) entry which is preliminary data.</text>
</comment>
<dbReference type="Proteomes" id="UP000712600">
    <property type="component" value="Unassembled WGS sequence"/>
</dbReference>
<organism evidence="1 2">
    <name type="scientific">Brassica cretica</name>
    <name type="common">Mustard</name>
    <dbReference type="NCBI Taxonomy" id="69181"/>
    <lineage>
        <taxon>Eukaryota</taxon>
        <taxon>Viridiplantae</taxon>
        <taxon>Streptophyta</taxon>
        <taxon>Embryophyta</taxon>
        <taxon>Tracheophyta</taxon>
        <taxon>Spermatophyta</taxon>
        <taxon>Magnoliopsida</taxon>
        <taxon>eudicotyledons</taxon>
        <taxon>Gunneridae</taxon>
        <taxon>Pentapetalae</taxon>
        <taxon>rosids</taxon>
        <taxon>malvids</taxon>
        <taxon>Brassicales</taxon>
        <taxon>Brassicaceae</taxon>
        <taxon>Brassiceae</taxon>
        <taxon>Brassica</taxon>
    </lineage>
</organism>
<sequence>MEGGANHATSALNLNFSEWAYDDNEIFSSLMFSPPAFPLFLLRFTATLRQQLQVSVTLSLDDETVVYTSNY</sequence>
<proteinExistence type="predicted"/>
<evidence type="ECO:0000313" key="1">
    <source>
        <dbReference type="EMBL" id="KAF3571300.1"/>
    </source>
</evidence>
<accession>A0A8S9REP4</accession>
<gene>
    <name evidence="1" type="ORF">F2Q69_00060141</name>
</gene>
<dbReference type="AlphaFoldDB" id="A0A8S9REP4"/>
<evidence type="ECO:0000313" key="2">
    <source>
        <dbReference type="Proteomes" id="UP000712600"/>
    </source>
</evidence>
<reference evidence="1" key="1">
    <citation type="submission" date="2019-12" db="EMBL/GenBank/DDBJ databases">
        <title>Genome sequencing and annotation of Brassica cretica.</title>
        <authorList>
            <person name="Studholme D.J."/>
            <person name="Sarris P."/>
        </authorList>
    </citation>
    <scope>NUCLEOTIDE SEQUENCE</scope>
    <source>
        <strain evidence="1">PFS-109/04</strain>
        <tissue evidence="1">Leaf</tissue>
    </source>
</reference>